<keyword evidence="3 7" id="KW-0813">Transport</keyword>
<dbReference type="OrthoDB" id="6612291at2759"/>
<dbReference type="NCBIfam" id="TIGR00879">
    <property type="entry name" value="SP"/>
    <property type="match status" value="1"/>
</dbReference>
<dbReference type="AlphaFoldDB" id="A0A6A6SEV0"/>
<dbReference type="PANTHER" id="PTHR48022:SF45">
    <property type="entry name" value="MAJOR FACILITATOR SUPERFAMILY (MFS) PROFILE DOMAIN-CONTAINING PROTEIN-RELATED"/>
    <property type="match status" value="1"/>
</dbReference>
<keyword evidence="5 8" id="KW-1133">Transmembrane helix</keyword>
<dbReference type="PROSITE" id="PS50850">
    <property type="entry name" value="MFS"/>
    <property type="match status" value="1"/>
</dbReference>
<feature type="transmembrane region" description="Helical" evidence="8">
    <location>
        <begin position="184"/>
        <end position="205"/>
    </location>
</feature>
<feature type="transmembrane region" description="Helical" evidence="8">
    <location>
        <begin position="433"/>
        <end position="453"/>
    </location>
</feature>
<feature type="transmembrane region" description="Helical" evidence="8">
    <location>
        <begin position="12"/>
        <end position="32"/>
    </location>
</feature>
<comment type="subcellular location">
    <subcellularLocation>
        <location evidence="1">Membrane</location>
        <topology evidence="1">Multi-pass membrane protein</topology>
    </subcellularLocation>
</comment>
<organism evidence="10 11">
    <name type="scientific">Massarina eburnea CBS 473.64</name>
    <dbReference type="NCBI Taxonomy" id="1395130"/>
    <lineage>
        <taxon>Eukaryota</taxon>
        <taxon>Fungi</taxon>
        <taxon>Dikarya</taxon>
        <taxon>Ascomycota</taxon>
        <taxon>Pezizomycotina</taxon>
        <taxon>Dothideomycetes</taxon>
        <taxon>Pleosporomycetidae</taxon>
        <taxon>Pleosporales</taxon>
        <taxon>Massarineae</taxon>
        <taxon>Massarinaceae</taxon>
        <taxon>Massarina</taxon>
    </lineage>
</organism>
<dbReference type="InterPro" id="IPR020846">
    <property type="entry name" value="MFS_dom"/>
</dbReference>
<dbReference type="InterPro" id="IPR003663">
    <property type="entry name" value="Sugar/inositol_transpt"/>
</dbReference>
<protein>
    <submittedName>
        <fullName evidence="10">MFS1 putative major facilitator superfamily transporter</fullName>
    </submittedName>
</protein>
<evidence type="ECO:0000313" key="10">
    <source>
        <dbReference type="EMBL" id="KAF2645233.1"/>
    </source>
</evidence>
<feature type="transmembrane region" description="Helical" evidence="8">
    <location>
        <begin position="152"/>
        <end position="172"/>
    </location>
</feature>
<feature type="transmembrane region" description="Helical" evidence="8">
    <location>
        <begin position="403"/>
        <end position="427"/>
    </location>
</feature>
<dbReference type="Proteomes" id="UP000799753">
    <property type="component" value="Unassembled WGS sequence"/>
</dbReference>
<evidence type="ECO:0000256" key="6">
    <source>
        <dbReference type="ARBA" id="ARBA00023136"/>
    </source>
</evidence>
<feature type="transmembrane region" description="Helical" evidence="8">
    <location>
        <begin position="120"/>
        <end position="140"/>
    </location>
</feature>
<evidence type="ECO:0000259" key="9">
    <source>
        <dbReference type="PROSITE" id="PS50850"/>
    </source>
</evidence>
<feature type="transmembrane region" description="Helical" evidence="8">
    <location>
        <begin position="94"/>
        <end position="114"/>
    </location>
</feature>
<evidence type="ECO:0000256" key="1">
    <source>
        <dbReference type="ARBA" id="ARBA00004141"/>
    </source>
</evidence>
<dbReference type="InterPro" id="IPR036259">
    <property type="entry name" value="MFS_trans_sf"/>
</dbReference>
<gene>
    <name evidence="10" type="ORF">P280DRAFT_531222</name>
</gene>
<name>A0A6A6SEV0_9PLEO</name>
<reference evidence="10" key="1">
    <citation type="journal article" date="2020" name="Stud. Mycol.">
        <title>101 Dothideomycetes genomes: a test case for predicting lifestyles and emergence of pathogens.</title>
        <authorList>
            <person name="Haridas S."/>
            <person name="Albert R."/>
            <person name="Binder M."/>
            <person name="Bloem J."/>
            <person name="Labutti K."/>
            <person name="Salamov A."/>
            <person name="Andreopoulos B."/>
            <person name="Baker S."/>
            <person name="Barry K."/>
            <person name="Bills G."/>
            <person name="Bluhm B."/>
            <person name="Cannon C."/>
            <person name="Castanera R."/>
            <person name="Culley D."/>
            <person name="Daum C."/>
            <person name="Ezra D."/>
            <person name="Gonzalez J."/>
            <person name="Henrissat B."/>
            <person name="Kuo A."/>
            <person name="Liang C."/>
            <person name="Lipzen A."/>
            <person name="Lutzoni F."/>
            <person name="Magnuson J."/>
            <person name="Mondo S."/>
            <person name="Nolan M."/>
            <person name="Ohm R."/>
            <person name="Pangilinan J."/>
            <person name="Park H.-J."/>
            <person name="Ramirez L."/>
            <person name="Alfaro M."/>
            <person name="Sun H."/>
            <person name="Tritt A."/>
            <person name="Yoshinaga Y."/>
            <person name="Zwiers L.-H."/>
            <person name="Turgeon B."/>
            <person name="Goodwin S."/>
            <person name="Spatafora J."/>
            <person name="Crous P."/>
            <person name="Grigoriev I."/>
        </authorList>
    </citation>
    <scope>NUCLEOTIDE SEQUENCE</scope>
    <source>
        <strain evidence="10">CBS 473.64</strain>
    </source>
</reference>
<keyword evidence="11" id="KW-1185">Reference proteome</keyword>
<keyword evidence="6 8" id="KW-0472">Membrane</keyword>
<dbReference type="InterPro" id="IPR050360">
    <property type="entry name" value="MFS_Sugar_Transporters"/>
</dbReference>
<evidence type="ECO:0000256" key="2">
    <source>
        <dbReference type="ARBA" id="ARBA00010992"/>
    </source>
</evidence>
<dbReference type="InterPro" id="IPR005828">
    <property type="entry name" value="MFS_sugar_transport-like"/>
</dbReference>
<feature type="domain" description="Major facilitator superfamily (MFS) profile" evidence="9">
    <location>
        <begin position="16"/>
        <end position="457"/>
    </location>
</feature>
<feature type="transmembrane region" description="Helical" evidence="8">
    <location>
        <begin position="267"/>
        <end position="290"/>
    </location>
</feature>
<dbReference type="PANTHER" id="PTHR48022">
    <property type="entry name" value="PLASTIDIC GLUCOSE TRANSPORTER 4"/>
    <property type="match status" value="1"/>
</dbReference>
<dbReference type="Gene3D" id="1.20.1250.20">
    <property type="entry name" value="MFS general substrate transporter like domains"/>
    <property type="match status" value="1"/>
</dbReference>
<feature type="transmembrane region" description="Helical" evidence="8">
    <location>
        <begin position="337"/>
        <end position="356"/>
    </location>
</feature>
<evidence type="ECO:0000256" key="5">
    <source>
        <dbReference type="ARBA" id="ARBA00022989"/>
    </source>
</evidence>
<dbReference type="EMBL" id="MU006777">
    <property type="protein sequence ID" value="KAF2645233.1"/>
    <property type="molecule type" value="Genomic_DNA"/>
</dbReference>
<dbReference type="GO" id="GO:0005351">
    <property type="term" value="F:carbohydrate:proton symporter activity"/>
    <property type="evidence" value="ECO:0007669"/>
    <property type="project" value="TreeGrafter"/>
</dbReference>
<evidence type="ECO:0000256" key="4">
    <source>
        <dbReference type="ARBA" id="ARBA00022692"/>
    </source>
</evidence>
<feature type="transmembrane region" description="Helical" evidence="8">
    <location>
        <begin position="368"/>
        <end position="391"/>
    </location>
</feature>
<comment type="similarity">
    <text evidence="2 7">Belongs to the major facilitator superfamily. Sugar transporter (TC 2.A.1.1) family.</text>
</comment>
<feature type="transmembrane region" description="Helical" evidence="8">
    <location>
        <begin position="310"/>
        <end position="330"/>
    </location>
</feature>
<accession>A0A6A6SEV0</accession>
<sequence>MAPYFGLTGTKLHAAIWAESCVSIAIFGYATASAGGVLNIPSFRKQFPLIDVTDAPENEKHRVSLIQGFALYTLLGVFGALACTFLGDRLGRRLTIFIAAGIVVIGALLMATSYSFAQFVVARIVLGLGVGGIVATVPVWQSELSRAESRGSHVSSFGIFCGTGLSLALWISFGMSFTSGSVSWRFPLCFSGALAIIVMCFIFKLPESPRWLKLRDRHDEARQVLERLHPGDPDIVEKEIEDIELALRISVDHVSLLSMFSMGPQRLFHRVMLACVVQIMLQFTGVNAIAFYTPTIYASQLHFPAVEAGALAAASQACLILGGIMCAFTVDRFGRRPLMMFSAAAMSICFVCVTALTSQPNNQAASKAAVFFLFLYYVVYTVGYIGIPFLYASEVAPVQLRAAVCGLSTAISWLFNFLVCQLCRILISPSLTLYSIVYTVLNATFVPIVYFFYPETAGRSLEEIDAIFTGSKSIFDTVKVANKMPKMHLTDVGYERKAEEAERVDDTKDA</sequence>
<dbReference type="PRINTS" id="PR00171">
    <property type="entry name" value="SUGRTRNSPORT"/>
</dbReference>
<evidence type="ECO:0000256" key="7">
    <source>
        <dbReference type="RuleBase" id="RU003346"/>
    </source>
</evidence>
<evidence type="ECO:0000256" key="3">
    <source>
        <dbReference type="ARBA" id="ARBA00022448"/>
    </source>
</evidence>
<evidence type="ECO:0000313" key="11">
    <source>
        <dbReference type="Proteomes" id="UP000799753"/>
    </source>
</evidence>
<evidence type="ECO:0000256" key="8">
    <source>
        <dbReference type="SAM" id="Phobius"/>
    </source>
</evidence>
<dbReference type="SUPFAM" id="SSF103473">
    <property type="entry name" value="MFS general substrate transporter"/>
    <property type="match status" value="1"/>
</dbReference>
<dbReference type="Pfam" id="PF00083">
    <property type="entry name" value="Sugar_tr"/>
    <property type="match status" value="1"/>
</dbReference>
<feature type="transmembrane region" description="Helical" evidence="8">
    <location>
        <begin position="69"/>
        <end position="87"/>
    </location>
</feature>
<proteinExistence type="inferred from homology"/>
<keyword evidence="4 8" id="KW-0812">Transmembrane</keyword>
<dbReference type="GO" id="GO:0016020">
    <property type="term" value="C:membrane"/>
    <property type="evidence" value="ECO:0007669"/>
    <property type="project" value="UniProtKB-SubCell"/>
</dbReference>